<accession>A0A1H0FQK5</accession>
<evidence type="ECO:0000313" key="2">
    <source>
        <dbReference type="Proteomes" id="UP000198860"/>
    </source>
</evidence>
<evidence type="ECO:0000313" key="1">
    <source>
        <dbReference type="EMBL" id="SDN96812.1"/>
    </source>
</evidence>
<dbReference type="EMBL" id="FNIZ01000002">
    <property type="protein sequence ID" value="SDN96812.1"/>
    <property type="molecule type" value="Genomic_DNA"/>
</dbReference>
<reference evidence="2" key="1">
    <citation type="submission" date="2016-10" db="EMBL/GenBank/DDBJ databases">
        <authorList>
            <person name="Varghese N."/>
            <person name="Submissions S."/>
        </authorList>
    </citation>
    <scope>NUCLEOTIDE SEQUENCE [LARGE SCALE GENOMIC DNA]</scope>
    <source>
        <strain evidence="2">CGMCC 1.3703</strain>
    </source>
</reference>
<sequence>MAVFISLIIILSLWSITKTLERMTKRITDKQDEQIVHLQEIKELLAEKKE</sequence>
<keyword evidence="2" id="KW-1185">Reference proteome</keyword>
<name>A0A1H0FQK5_HALAD</name>
<dbReference type="AlphaFoldDB" id="A0A1H0FQK5"/>
<organism evidence="1 2">
    <name type="scientific">Halobacillus aidingensis</name>
    <dbReference type="NCBI Taxonomy" id="240303"/>
    <lineage>
        <taxon>Bacteria</taxon>
        <taxon>Bacillati</taxon>
        <taxon>Bacillota</taxon>
        <taxon>Bacilli</taxon>
        <taxon>Bacillales</taxon>
        <taxon>Bacillaceae</taxon>
        <taxon>Halobacillus</taxon>
    </lineage>
</organism>
<gene>
    <name evidence="1" type="ORF">SAMN05421677_10278</name>
</gene>
<dbReference type="Proteomes" id="UP000198860">
    <property type="component" value="Unassembled WGS sequence"/>
</dbReference>
<protein>
    <submittedName>
        <fullName evidence="1">Uncharacterized protein</fullName>
    </submittedName>
</protein>
<proteinExistence type="predicted"/>
<dbReference type="RefSeq" id="WP_167355977.1">
    <property type="nucleotide sequence ID" value="NZ_FNIZ01000002.1"/>
</dbReference>
<dbReference type="STRING" id="240303.SAMN05421677_10278"/>